<dbReference type="InterPro" id="IPR050483">
    <property type="entry name" value="CoA-transferase_III_domain"/>
</dbReference>
<keyword evidence="3" id="KW-1185">Reference proteome</keyword>
<dbReference type="Pfam" id="PF02515">
    <property type="entry name" value="CoA_transf_3"/>
    <property type="match status" value="1"/>
</dbReference>
<dbReference type="Gene3D" id="3.40.50.10540">
    <property type="entry name" value="Crotonobetainyl-coa:carnitine coa-transferase, domain 1"/>
    <property type="match status" value="1"/>
</dbReference>
<dbReference type="Proteomes" id="UP000077667">
    <property type="component" value="Chromosome"/>
</dbReference>
<reference evidence="2 3" key="1">
    <citation type="submission" date="2016-05" db="EMBL/GenBank/DDBJ databases">
        <title>Niabella ginsenosidivorans BS26 whole genome sequencing.</title>
        <authorList>
            <person name="Im W.T."/>
            <person name="Siddiqi M.Z."/>
        </authorList>
    </citation>
    <scope>NUCLEOTIDE SEQUENCE [LARGE SCALE GENOMIC DNA]</scope>
    <source>
        <strain evidence="2 3">BS26</strain>
    </source>
</reference>
<dbReference type="STRING" id="1176587.A8C56_03950"/>
<dbReference type="RefSeq" id="WP_067752346.1">
    <property type="nucleotide sequence ID" value="NZ_CP015772.1"/>
</dbReference>
<dbReference type="OrthoDB" id="9797653at2"/>
<accession>A0A1A9HZK7</accession>
<dbReference type="EMBL" id="CP015772">
    <property type="protein sequence ID" value="ANH80249.1"/>
    <property type="molecule type" value="Genomic_DNA"/>
</dbReference>
<dbReference type="InterPro" id="IPR003673">
    <property type="entry name" value="CoA-Trfase_fam_III"/>
</dbReference>
<dbReference type="SUPFAM" id="SSF89796">
    <property type="entry name" value="CoA-transferase family III (CaiB/BaiF)"/>
    <property type="match status" value="1"/>
</dbReference>
<sequence>MNRLPLNGLIVLEFSQYLSGPSAGLRLADLGARVIKIERPKGGDPCRQLPVKNLWVGNDSLNFHAINRNKESFTADLKNKEDLELVKKLMRKADVVIHNFRPGVIEKLGLAYKDVKAINEKIIYAEITGFGRRGPWAQRPGQDLLVQSLSGLAYTTGNGGDAPVPFGLSVVDSICGNHLVQAVLGALVRRQKKGIGAYIELSLLESAIGIQFELFTTLFQKTEGIRRSRVNNGNPLLGAPYGIYKTADYYLSLAMMDLHQLAAALDSAALKTYSREEVFQKRDEIKSLIAEKLKKCTTAYWMNRLRQQGLWAAEIYNWKDLTNAGGYKVLQMEQSLGTEHGTVITTRCPIVLNGKKLVSSKAAPALGAQREAIIKQLIAD</sequence>
<dbReference type="KEGG" id="nia:A8C56_03950"/>
<name>A0A1A9HZK7_9BACT</name>
<gene>
    <name evidence="2" type="ORF">A8C56_03950</name>
</gene>
<evidence type="ECO:0000313" key="3">
    <source>
        <dbReference type="Proteomes" id="UP000077667"/>
    </source>
</evidence>
<protein>
    <submittedName>
        <fullName evidence="2">Carnitine dehydratase</fullName>
    </submittedName>
</protein>
<dbReference type="GO" id="GO:0008410">
    <property type="term" value="F:CoA-transferase activity"/>
    <property type="evidence" value="ECO:0007669"/>
    <property type="project" value="TreeGrafter"/>
</dbReference>
<dbReference type="AlphaFoldDB" id="A0A1A9HZK7"/>
<dbReference type="PANTHER" id="PTHR48207:SF4">
    <property type="entry name" value="BLL6097 PROTEIN"/>
    <property type="match status" value="1"/>
</dbReference>
<dbReference type="Gene3D" id="3.30.1540.10">
    <property type="entry name" value="formyl-coa transferase, domain 3"/>
    <property type="match status" value="1"/>
</dbReference>
<keyword evidence="1" id="KW-0808">Transferase</keyword>
<proteinExistence type="predicted"/>
<dbReference type="InterPro" id="IPR044855">
    <property type="entry name" value="CoA-Trfase_III_dom3_sf"/>
</dbReference>
<dbReference type="PANTHER" id="PTHR48207">
    <property type="entry name" value="SUCCINATE--HYDROXYMETHYLGLUTARATE COA-TRANSFERASE"/>
    <property type="match status" value="1"/>
</dbReference>
<organism evidence="2 3">
    <name type="scientific">Niabella ginsenosidivorans</name>
    <dbReference type="NCBI Taxonomy" id="1176587"/>
    <lineage>
        <taxon>Bacteria</taxon>
        <taxon>Pseudomonadati</taxon>
        <taxon>Bacteroidota</taxon>
        <taxon>Chitinophagia</taxon>
        <taxon>Chitinophagales</taxon>
        <taxon>Chitinophagaceae</taxon>
        <taxon>Niabella</taxon>
    </lineage>
</organism>
<evidence type="ECO:0000313" key="2">
    <source>
        <dbReference type="EMBL" id="ANH80249.1"/>
    </source>
</evidence>
<dbReference type="InterPro" id="IPR023606">
    <property type="entry name" value="CoA-Trfase_III_dom_1_sf"/>
</dbReference>
<evidence type="ECO:0000256" key="1">
    <source>
        <dbReference type="ARBA" id="ARBA00022679"/>
    </source>
</evidence>